<dbReference type="InterPro" id="IPR029058">
    <property type="entry name" value="AB_hydrolase_fold"/>
</dbReference>
<dbReference type="PRINTS" id="PR00412">
    <property type="entry name" value="EPOXHYDRLASE"/>
</dbReference>
<dbReference type="Proteomes" id="UP001156903">
    <property type="component" value="Unassembled WGS sequence"/>
</dbReference>
<dbReference type="PANTHER" id="PTHR43194:SF2">
    <property type="entry name" value="PEROXISOMAL MEMBRANE PROTEIN LPX1"/>
    <property type="match status" value="1"/>
</dbReference>
<sequence length="302" mass="32683">MSDAQGPCAARHLVAARRGLRALAANGQSHVTTGEAGTRLHWRHWGPPDAPALVLLHGGHGAWTHWARNIEALAAAGRSVWVPDMPGFGDSDTLPGPPHAPDRMVRLVAALEQGLRQLIGTHTRFDLAGFSFGGLVAAQWACGPAMGRVGHLALLGTAGHGGERPRTIELINWRRLAGAERWQAHADNLALLMLHDRARIDAHALVLHADASRATRFRSKAISRDAQLADILTPYRGALLLLWGEHDVTGRPQQIGPTLLQGRPERRLHILPDAGHWVQYERPDATHALLLDMFASGTCSPS</sequence>
<dbReference type="Gene3D" id="3.40.50.1820">
    <property type="entry name" value="alpha/beta hydrolase"/>
    <property type="match status" value="1"/>
</dbReference>
<protein>
    <submittedName>
        <fullName evidence="2">4,5-9,10-diseco-3-hydroxy-5,9, 17-trioxoandrosta-1 (10),2-diene-4-oate hydrolase</fullName>
    </submittedName>
</protein>
<keyword evidence="3" id="KW-1185">Reference proteome</keyword>
<accession>A0ABQ6C8K1</accession>
<feature type="domain" description="AB hydrolase-1" evidence="1">
    <location>
        <begin position="53"/>
        <end position="287"/>
    </location>
</feature>
<gene>
    <name evidence="2" type="ORF">GCM10007935_39200</name>
</gene>
<dbReference type="Pfam" id="PF12697">
    <property type="entry name" value="Abhydrolase_6"/>
    <property type="match status" value="1"/>
</dbReference>
<dbReference type="InterPro" id="IPR050228">
    <property type="entry name" value="Carboxylesterase_BioH"/>
</dbReference>
<comment type="caution">
    <text evidence="2">The sequence shown here is derived from an EMBL/GenBank/DDBJ whole genome shotgun (WGS) entry which is preliminary data.</text>
</comment>
<evidence type="ECO:0000313" key="3">
    <source>
        <dbReference type="Proteomes" id="UP001156903"/>
    </source>
</evidence>
<evidence type="ECO:0000259" key="1">
    <source>
        <dbReference type="Pfam" id="PF12697"/>
    </source>
</evidence>
<dbReference type="EMBL" id="BSPB01000059">
    <property type="protein sequence ID" value="GLS16479.1"/>
    <property type="molecule type" value="Genomic_DNA"/>
</dbReference>
<reference evidence="3" key="1">
    <citation type="journal article" date="2019" name="Int. J. Syst. Evol. Microbiol.">
        <title>The Global Catalogue of Microorganisms (GCM) 10K type strain sequencing project: providing services to taxonomists for standard genome sequencing and annotation.</title>
        <authorList>
            <consortium name="The Broad Institute Genomics Platform"/>
            <consortium name="The Broad Institute Genome Sequencing Center for Infectious Disease"/>
            <person name="Wu L."/>
            <person name="Ma J."/>
        </authorList>
    </citation>
    <scope>NUCLEOTIDE SEQUENCE [LARGE SCALE GENOMIC DNA]</scope>
    <source>
        <strain evidence="3">NBRC 109341</strain>
    </source>
</reference>
<dbReference type="InterPro" id="IPR000073">
    <property type="entry name" value="AB_hydrolase_1"/>
</dbReference>
<dbReference type="SUPFAM" id="SSF53474">
    <property type="entry name" value="alpha/beta-Hydrolases"/>
    <property type="match status" value="1"/>
</dbReference>
<dbReference type="PANTHER" id="PTHR43194">
    <property type="entry name" value="HYDROLASE ALPHA/BETA FOLD FAMILY"/>
    <property type="match status" value="1"/>
</dbReference>
<keyword evidence="2" id="KW-0378">Hydrolase</keyword>
<dbReference type="GO" id="GO:0016787">
    <property type="term" value="F:hydrolase activity"/>
    <property type="evidence" value="ECO:0007669"/>
    <property type="project" value="UniProtKB-KW"/>
</dbReference>
<name>A0ABQ6C8K1_9BURK</name>
<proteinExistence type="predicted"/>
<evidence type="ECO:0000313" key="2">
    <source>
        <dbReference type="EMBL" id="GLS16479.1"/>
    </source>
</evidence>
<dbReference type="InterPro" id="IPR000639">
    <property type="entry name" value="Epox_hydrolase-like"/>
</dbReference>
<organism evidence="2 3">
    <name type="scientific">Hydrogenophaga electricum</name>
    <dbReference type="NCBI Taxonomy" id="1230953"/>
    <lineage>
        <taxon>Bacteria</taxon>
        <taxon>Pseudomonadati</taxon>
        <taxon>Pseudomonadota</taxon>
        <taxon>Betaproteobacteria</taxon>
        <taxon>Burkholderiales</taxon>
        <taxon>Comamonadaceae</taxon>
        <taxon>Hydrogenophaga</taxon>
    </lineage>
</organism>
<dbReference type="RefSeq" id="WP_234266928.1">
    <property type="nucleotide sequence ID" value="NZ_BSPB01000059.1"/>
</dbReference>